<feature type="transmembrane region" description="Helical" evidence="7">
    <location>
        <begin position="436"/>
        <end position="461"/>
    </location>
</feature>
<feature type="domain" description="NADH:quinone oxidoreductase/Mrp antiporter transmembrane" evidence="8">
    <location>
        <begin position="132"/>
        <end position="433"/>
    </location>
</feature>
<organism evidence="9 10">
    <name type="scientific">Halobaculum gomorrense</name>
    <dbReference type="NCBI Taxonomy" id="43928"/>
    <lineage>
        <taxon>Archaea</taxon>
        <taxon>Methanobacteriati</taxon>
        <taxon>Methanobacteriota</taxon>
        <taxon>Stenosarchaea group</taxon>
        <taxon>Halobacteria</taxon>
        <taxon>Halobacteriales</taxon>
        <taxon>Haloferacaceae</taxon>
        <taxon>Halobaculum</taxon>
    </lineage>
</organism>
<dbReference type="InterPro" id="IPR001750">
    <property type="entry name" value="ND/Mrp_TM"/>
</dbReference>
<feature type="transmembrane region" description="Helical" evidence="7">
    <location>
        <begin position="401"/>
        <end position="424"/>
    </location>
</feature>
<dbReference type="GO" id="GO:0042773">
    <property type="term" value="P:ATP synthesis coupled electron transport"/>
    <property type="evidence" value="ECO:0007669"/>
    <property type="project" value="InterPro"/>
</dbReference>
<dbReference type="InterPro" id="IPR050586">
    <property type="entry name" value="CPA3_Na-H_Antiporter_D"/>
</dbReference>
<feature type="transmembrane region" description="Helical" evidence="7">
    <location>
        <begin position="32"/>
        <end position="55"/>
    </location>
</feature>
<dbReference type="Proteomes" id="UP000184357">
    <property type="component" value="Unassembled WGS sequence"/>
</dbReference>
<dbReference type="PRINTS" id="PR01437">
    <property type="entry name" value="NUOXDRDTASE4"/>
</dbReference>
<feature type="region of interest" description="Disordered" evidence="6">
    <location>
        <begin position="567"/>
        <end position="598"/>
    </location>
</feature>
<feature type="transmembrane region" description="Helical" evidence="7">
    <location>
        <begin position="349"/>
        <end position="369"/>
    </location>
</feature>
<dbReference type="GO" id="GO:0008137">
    <property type="term" value="F:NADH dehydrogenase (ubiquinone) activity"/>
    <property type="evidence" value="ECO:0007669"/>
    <property type="project" value="InterPro"/>
</dbReference>
<gene>
    <name evidence="9" type="ORF">SAMN05443636_1496</name>
</gene>
<dbReference type="AlphaFoldDB" id="A0A1M5P880"/>
<reference evidence="9 10" key="1">
    <citation type="submission" date="2016-11" db="EMBL/GenBank/DDBJ databases">
        <authorList>
            <person name="Jaros S."/>
            <person name="Januszkiewicz K."/>
            <person name="Wedrychowicz H."/>
        </authorList>
    </citation>
    <scope>NUCLEOTIDE SEQUENCE [LARGE SCALE GENOMIC DNA]</scope>
    <source>
        <strain evidence="9 10">DSM 9297</strain>
    </source>
</reference>
<feature type="transmembrane region" description="Helical" evidence="7">
    <location>
        <begin position="112"/>
        <end position="131"/>
    </location>
</feature>
<evidence type="ECO:0000256" key="4">
    <source>
        <dbReference type="ARBA" id="ARBA00022989"/>
    </source>
</evidence>
<feature type="transmembrane region" description="Helical" evidence="7">
    <location>
        <begin position="206"/>
        <end position="227"/>
    </location>
</feature>
<evidence type="ECO:0000256" key="3">
    <source>
        <dbReference type="ARBA" id="ARBA00022692"/>
    </source>
</evidence>
<sequence length="598" mass="60424">MTGQIVIAPMLVALSTAILALLARFDGRVEKAVSLVGAGGYAVAVAALFDAVVLAPGGPTTLTYGVSDWQAPFGIVLVADALSAFMLALAAPVVVAAAVYSVVSVDERGQRLSYHPLFHFMVLGVSGAFLTGDVFNLFVWFEVMLMSSYVLVLFYSGREHTRAALGYVVLNLLASALMLVAIGGLYATTGTLNMADMARRLADPAAYGVAVAPTLGLGALLLSVFAVKAGTVPFHFWVPSAYRAAPAPVTAVLAGVVKKVGVYAVIRLFFTVFGGAAYASTSTFAYVGPVLMLLAGASIILGGVGAAGREDVDGLLAFSSIGQVGFIVLPLGAAMTVPAATTTLAGAETMLAVLGVTAALVYSLTHALAKPLLFLASGTIRSALGTTDFAQLGGLARRTPLLAGGFLLGSLALVGVPPILGFFGKLLVFRTVAEGIAAGMPAGALAAATMLVGAILTIAYVTRGWNQVFWGEPTERVQQLIPVRWGRSRFAGDGDAGSSSIAPDGGPSTVTDRALVVQVAVVVALALGLVGLGVGAEVVVDAATDAAHAATGTDAYVEAVAPVDPGAEYSPSHAAGAANASDGSHSLDASAAVDGGER</sequence>
<keyword evidence="3 7" id="KW-0812">Transmembrane</keyword>
<dbReference type="RefSeq" id="WP_073308076.1">
    <property type="nucleotide sequence ID" value="NZ_FQWV01000003.1"/>
</dbReference>
<feature type="transmembrane region" description="Helical" evidence="7">
    <location>
        <begin position="6"/>
        <end position="25"/>
    </location>
</feature>
<protein>
    <submittedName>
        <fullName evidence="9">Multicomponent Na+:H+ antiporter subunit D</fullName>
    </submittedName>
</protein>
<evidence type="ECO:0000313" key="10">
    <source>
        <dbReference type="Proteomes" id="UP000184357"/>
    </source>
</evidence>
<feature type="transmembrane region" description="Helical" evidence="7">
    <location>
        <begin position="260"/>
        <end position="280"/>
    </location>
</feature>
<keyword evidence="2" id="KW-1003">Cell membrane</keyword>
<comment type="subcellular location">
    <subcellularLocation>
        <location evidence="1">Cell membrane</location>
        <topology evidence="1">Multi-pass membrane protein</topology>
    </subcellularLocation>
</comment>
<feature type="transmembrane region" description="Helical" evidence="7">
    <location>
        <begin position="137"/>
        <end position="157"/>
    </location>
</feature>
<evidence type="ECO:0000256" key="2">
    <source>
        <dbReference type="ARBA" id="ARBA00022475"/>
    </source>
</evidence>
<evidence type="ECO:0000256" key="6">
    <source>
        <dbReference type="SAM" id="MobiDB-lite"/>
    </source>
</evidence>
<dbReference type="InterPro" id="IPR003918">
    <property type="entry name" value="NADH_UbQ_OxRdtase"/>
</dbReference>
<accession>A0A1M5P880</accession>
<dbReference type="PANTHER" id="PTHR42703">
    <property type="entry name" value="NADH DEHYDROGENASE"/>
    <property type="match status" value="1"/>
</dbReference>
<keyword evidence="10" id="KW-1185">Reference proteome</keyword>
<dbReference type="GO" id="GO:0005886">
    <property type="term" value="C:plasma membrane"/>
    <property type="evidence" value="ECO:0007669"/>
    <property type="project" value="UniProtKB-SubCell"/>
</dbReference>
<evidence type="ECO:0000313" key="9">
    <source>
        <dbReference type="EMBL" id="SHG98006.1"/>
    </source>
</evidence>
<keyword evidence="5 7" id="KW-0472">Membrane</keyword>
<dbReference type="STRING" id="43928.SAMN05443636_1496"/>
<dbReference type="EMBL" id="FQWV01000003">
    <property type="protein sequence ID" value="SHG98006.1"/>
    <property type="molecule type" value="Genomic_DNA"/>
</dbReference>
<feature type="transmembrane region" description="Helical" evidence="7">
    <location>
        <begin position="286"/>
        <end position="308"/>
    </location>
</feature>
<dbReference type="OrthoDB" id="101192at2157"/>
<evidence type="ECO:0000256" key="1">
    <source>
        <dbReference type="ARBA" id="ARBA00004651"/>
    </source>
</evidence>
<feature type="transmembrane region" description="Helical" evidence="7">
    <location>
        <begin position="164"/>
        <end position="186"/>
    </location>
</feature>
<dbReference type="PANTHER" id="PTHR42703:SF1">
    <property type="entry name" value="NA(+)_H(+) ANTIPORTER SUBUNIT D1"/>
    <property type="match status" value="1"/>
</dbReference>
<dbReference type="Pfam" id="PF00361">
    <property type="entry name" value="Proton_antipo_M"/>
    <property type="match status" value="1"/>
</dbReference>
<feature type="transmembrane region" description="Helical" evidence="7">
    <location>
        <begin position="75"/>
        <end position="100"/>
    </location>
</feature>
<proteinExistence type="predicted"/>
<evidence type="ECO:0000256" key="5">
    <source>
        <dbReference type="ARBA" id="ARBA00023136"/>
    </source>
</evidence>
<evidence type="ECO:0000259" key="8">
    <source>
        <dbReference type="Pfam" id="PF00361"/>
    </source>
</evidence>
<keyword evidence="4 7" id="KW-1133">Transmembrane helix</keyword>
<evidence type="ECO:0000256" key="7">
    <source>
        <dbReference type="SAM" id="Phobius"/>
    </source>
</evidence>
<feature type="transmembrane region" description="Helical" evidence="7">
    <location>
        <begin position="315"/>
        <end position="337"/>
    </location>
</feature>
<name>A0A1M5P880_9EURY</name>